<proteinExistence type="predicted"/>
<keyword evidence="3" id="KW-0804">Transcription</keyword>
<dbReference type="Pfam" id="PF00440">
    <property type="entry name" value="TetR_N"/>
    <property type="match status" value="1"/>
</dbReference>
<comment type="caution">
    <text evidence="6">The sequence shown here is derived from an EMBL/GenBank/DDBJ whole genome shotgun (WGS) entry which is preliminary data.</text>
</comment>
<protein>
    <submittedName>
        <fullName evidence="6">Transcriptional regulator, TetR family</fullName>
    </submittedName>
</protein>
<keyword evidence="7" id="KW-1185">Reference proteome</keyword>
<evidence type="ECO:0000256" key="2">
    <source>
        <dbReference type="ARBA" id="ARBA00023125"/>
    </source>
</evidence>
<reference evidence="6" key="1">
    <citation type="submission" date="2022-06" db="EMBL/GenBank/DDBJ databases">
        <title>Genomic Encyclopedia of Archaeal and Bacterial Type Strains, Phase II (KMG-II): from individual species to whole genera.</title>
        <authorList>
            <person name="Goeker M."/>
        </authorList>
    </citation>
    <scope>NUCLEOTIDE SEQUENCE</scope>
    <source>
        <strain evidence="6">DSM 43935</strain>
    </source>
</reference>
<dbReference type="InterPro" id="IPR049445">
    <property type="entry name" value="TetR_SbtR-like_C"/>
</dbReference>
<evidence type="ECO:0000256" key="4">
    <source>
        <dbReference type="PROSITE-ProRule" id="PRU00335"/>
    </source>
</evidence>
<dbReference type="AlphaFoldDB" id="A0AAE3GFB0"/>
<gene>
    <name evidence="6" type="ORF">LX83_004050</name>
</gene>
<feature type="domain" description="HTH tetR-type" evidence="5">
    <location>
        <begin position="11"/>
        <end position="70"/>
    </location>
</feature>
<dbReference type="Gene3D" id="1.10.357.10">
    <property type="entry name" value="Tetracycline Repressor, domain 2"/>
    <property type="match status" value="1"/>
</dbReference>
<dbReference type="PANTHER" id="PTHR30055">
    <property type="entry name" value="HTH-TYPE TRANSCRIPTIONAL REGULATOR RUTR"/>
    <property type="match status" value="1"/>
</dbReference>
<dbReference type="EMBL" id="JAMTCK010000009">
    <property type="protein sequence ID" value="MCP2167177.1"/>
    <property type="molecule type" value="Genomic_DNA"/>
</dbReference>
<dbReference type="InterPro" id="IPR036271">
    <property type="entry name" value="Tet_transcr_reg_TetR-rel_C_sf"/>
</dbReference>
<evidence type="ECO:0000313" key="6">
    <source>
        <dbReference type="EMBL" id="MCP2167177.1"/>
    </source>
</evidence>
<feature type="DNA-binding region" description="H-T-H motif" evidence="4">
    <location>
        <begin position="33"/>
        <end position="52"/>
    </location>
</feature>
<dbReference type="SUPFAM" id="SSF48498">
    <property type="entry name" value="Tetracyclin repressor-like, C-terminal domain"/>
    <property type="match status" value="1"/>
</dbReference>
<evidence type="ECO:0000259" key="5">
    <source>
        <dbReference type="PROSITE" id="PS50977"/>
    </source>
</evidence>
<dbReference type="SUPFAM" id="SSF46689">
    <property type="entry name" value="Homeodomain-like"/>
    <property type="match status" value="1"/>
</dbReference>
<dbReference type="PRINTS" id="PR00455">
    <property type="entry name" value="HTHTETR"/>
</dbReference>
<evidence type="ECO:0000313" key="7">
    <source>
        <dbReference type="Proteomes" id="UP001206128"/>
    </source>
</evidence>
<dbReference type="RefSeq" id="WP_253773797.1">
    <property type="nucleotide sequence ID" value="NZ_JAMTCK010000009.1"/>
</dbReference>
<keyword evidence="2 4" id="KW-0238">DNA-binding</keyword>
<name>A0AAE3GFB0_9PSEU</name>
<accession>A0AAE3GFB0</accession>
<evidence type="ECO:0000256" key="3">
    <source>
        <dbReference type="ARBA" id="ARBA00023163"/>
    </source>
</evidence>
<dbReference type="Pfam" id="PF21597">
    <property type="entry name" value="TetR_C_43"/>
    <property type="match status" value="1"/>
</dbReference>
<dbReference type="InterPro" id="IPR009057">
    <property type="entry name" value="Homeodomain-like_sf"/>
</dbReference>
<dbReference type="PROSITE" id="PS50977">
    <property type="entry name" value="HTH_TETR_2"/>
    <property type="match status" value="1"/>
</dbReference>
<dbReference type="GO" id="GO:0000976">
    <property type="term" value="F:transcription cis-regulatory region binding"/>
    <property type="evidence" value="ECO:0007669"/>
    <property type="project" value="TreeGrafter"/>
</dbReference>
<dbReference type="InterPro" id="IPR050109">
    <property type="entry name" value="HTH-type_TetR-like_transc_reg"/>
</dbReference>
<organism evidence="6 7">
    <name type="scientific">Goodfellowiella coeruleoviolacea</name>
    <dbReference type="NCBI Taxonomy" id="334858"/>
    <lineage>
        <taxon>Bacteria</taxon>
        <taxon>Bacillati</taxon>
        <taxon>Actinomycetota</taxon>
        <taxon>Actinomycetes</taxon>
        <taxon>Pseudonocardiales</taxon>
        <taxon>Pseudonocardiaceae</taxon>
        <taxon>Goodfellowiella</taxon>
    </lineage>
</organism>
<keyword evidence="1" id="KW-0805">Transcription regulation</keyword>
<dbReference type="InterPro" id="IPR001647">
    <property type="entry name" value="HTH_TetR"/>
</dbReference>
<dbReference type="PANTHER" id="PTHR30055:SF234">
    <property type="entry name" value="HTH-TYPE TRANSCRIPTIONAL REGULATOR BETI"/>
    <property type="match status" value="1"/>
</dbReference>
<dbReference type="Proteomes" id="UP001206128">
    <property type="component" value="Unassembled WGS sequence"/>
</dbReference>
<evidence type="ECO:0000256" key="1">
    <source>
        <dbReference type="ARBA" id="ARBA00023015"/>
    </source>
</evidence>
<dbReference type="GO" id="GO:0003700">
    <property type="term" value="F:DNA-binding transcription factor activity"/>
    <property type="evidence" value="ECO:0007669"/>
    <property type="project" value="TreeGrafter"/>
</dbReference>
<sequence length="202" mass="21509">MPGQSRRSDARRNAERIIRAAIDAFGERGNAVALDEVAHLAGVGIATVYRQFGDRAGLVRAAFNTYVTEEIEPLALAARAAPDPWQGLTEALSATVRTLGLHRRLLIVARETGAIAVETIERFMGPLREVLAAAQRRGQVRADLVVRDLAAMVVMALITDSPDTPEGANPQRYLALLLAGARPAEEPLPPLGTTGVGSTIAD</sequence>